<feature type="transmembrane region" description="Helical" evidence="8">
    <location>
        <begin position="357"/>
        <end position="379"/>
    </location>
</feature>
<dbReference type="Proteomes" id="UP000235116">
    <property type="component" value="Chromosome"/>
</dbReference>
<feature type="transmembrane region" description="Helical" evidence="8">
    <location>
        <begin position="42"/>
        <end position="67"/>
    </location>
</feature>
<dbReference type="SUPFAM" id="SSF118215">
    <property type="entry name" value="Proton glutamate symport protein"/>
    <property type="match status" value="1"/>
</dbReference>
<protein>
    <submittedName>
        <fullName evidence="9">Dicarboxylate/amino acid:cation symporter</fullName>
    </submittedName>
</protein>
<name>A0A2K9LRP6_9GAMM</name>
<keyword evidence="6 8" id="KW-1133">Transmembrane helix</keyword>
<dbReference type="PANTHER" id="PTHR42865">
    <property type="entry name" value="PROTON/GLUTAMATE-ASPARTATE SYMPORTER"/>
    <property type="match status" value="1"/>
</dbReference>
<reference evidence="10" key="1">
    <citation type="submission" date="2017-08" db="EMBL/GenBank/DDBJ databases">
        <title>Direct submision.</title>
        <authorList>
            <person name="Kim S.-J."/>
            <person name="Rhee S.-K."/>
        </authorList>
    </citation>
    <scope>NUCLEOTIDE SEQUENCE [LARGE SCALE GENOMIC DNA]</scope>
    <source>
        <strain evidence="10">GI5</strain>
    </source>
</reference>
<evidence type="ECO:0000256" key="2">
    <source>
        <dbReference type="ARBA" id="ARBA00022448"/>
    </source>
</evidence>
<gene>
    <name evidence="9" type="ORF">Kalk_12630</name>
</gene>
<feature type="transmembrane region" description="Helical" evidence="8">
    <location>
        <begin position="304"/>
        <end position="327"/>
    </location>
</feature>
<evidence type="ECO:0000256" key="7">
    <source>
        <dbReference type="ARBA" id="ARBA00023136"/>
    </source>
</evidence>
<evidence type="ECO:0000256" key="1">
    <source>
        <dbReference type="ARBA" id="ARBA00004651"/>
    </source>
</evidence>
<dbReference type="OrthoDB" id="9766690at2"/>
<dbReference type="InterPro" id="IPR036458">
    <property type="entry name" value="Na:dicarbo_symporter_sf"/>
</dbReference>
<dbReference type="PRINTS" id="PR00173">
    <property type="entry name" value="EDTRNSPORT"/>
</dbReference>
<keyword evidence="5" id="KW-0769">Symport</keyword>
<dbReference type="FunFam" id="1.10.3860.10:FF:000001">
    <property type="entry name" value="C4-dicarboxylate transport protein"/>
    <property type="match status" value="1"/>
</dbReference>
<feature type="transmembrane region" description="Helical" evidence="8">
    <location>
        <begin position="334"/>
        <end position="351"/>
    </location>
</feature>
<dbReference type="GO" id="GO:0005886">
    <property type="term" value="C:plasma membrane"/>
    <property type="evidence" value="ECO:0007669"/>
    <property type="project" value="UniProtKB-SubCell"/>
</dbReference>
<feature type="transmembrane region" description="Helical" evidence="8">
    <location>
        <begin position="5"/>
        <end position="22"/>
    </location>
</feature>
<evidence type="ECO:0000256" key="4">
    <source>
        <dbReference type="ARBA" id="ARBA00022692"/>
    </source>
</evidence>
<evidence type="ECO:0000256" key="8">
    <source>
        <dbReference type="SAM" id="Phobius"/>
    </source>
</evidence>
<sequence length="425" mass="44954">MTIRIFVGLLLGFAVGLVMHYLPQIVPDSPVDLWIQEYLIDGVFLVFGKIFVNLLKLMIVPLVLVSLICGVIASEESKSLGRLGSKTFVLYLLTTGVAITLALMVAQVIDPGAGANLEGDYERYVPKERPPFVQVLINIFPDNPMQAMAEGNMLQVIVFAILVGIALNHTGAQGKRIGAIFEDLNVVVMKLVQLIMQLAPYGVFFLVGKVFAEQGVDLLKGLGAYMGCVLLALALHFTGTYMTILTLVARLNPIIFLTKMRPALMFAFSTASSAATMPVTMGVVEKKLGVKNSVASFTIPLGTTINMDGTAIMQGVATVFIASAYGIELGVSEFLTVIATATLASIGTAAVPSAGMITLAMVLGQVGLPAEAIGLILGVDRILDMVRTAVNVTGDAVVTCTVARSEGALDQAVFDDPDAVEVQPG</sequence>
<feature type="transmembrane region" description="Helical" evidence="8">
    <location>
        <begin position="263"/>
        <end position="284"/>
    </location>
</feature>
<keyword evidence="2" id="KW-0813">Transport</keyword>
<feature type="transmembrane region" description="Helical" evidence="8">
    <location>
        <begin position="153"/>
        <end position="170"/>
    </location>
</feature>
<comment type="subcellular location">
    <subcellularLocation>
        <location evidence="1">Cell membrane</location>
        <topology evidence="1">Multi-pass membrane protein</topology>
    </subcellularLocation>
</comment>
<dbReference type="Pfam" id="PF00375">
    <property type="entry name" value="SDF"/>
    <property type="match status" value="1"/>
</dbReference>
<dbReference type="InterPro" id="IPR001991">
    <property type="entry name" value="Na-dicarboxylate_symporter"/>
</dbReference>
<evidence type="ECO:0000313" key="9">
    <source>
        <dbReference type="EMBL" id="AUM14937.1"/>
    </source>
</evidence>
<dbReference type="GO" id="GO:0006835">
    <property type="term" value="P:dicarboxylic acid transport"/>
    <property type="evidence" value="ECO:0007669"/>
    <property type="project" value="TreeGrafter"/>
</dbReference>
<keyword evidence="10" id="KW-1185">Reference proteome</keyword>
<feature type="transmembrane region" description="Helical" evidence="8">
    <location>
        <begin position="88"/>
        <end position="109"/>
    </location>
</feature>
<proteinExistence type="predicted"/>
<evidence type="ECO:0000256" key="3">
    <source>
        <dbReference type="ARBA" id="ARBA00022475"/>
    </source>
</evidence>
<dbReference type="PANTHER" id="PTHR42865:SF7">
    <property type="entry name" value="PROTON_GLUTAMATE-ASPARTATE SYMPORTER"/>
    <property type="match status" value="1"/>
</dbReference>
<keyword evidence="7 8" id="KW-0472">Membrane</keyword>
<evidence type="ECO:0000256" key="5">
    <source>
        <dbReference type="ARBA" id="ARBA00022847"/>
    </source>
</evidence>
<dbReference type="Gene3D" id="1.10.3860.10">
    <property type="entry name" value="Sodium:dicarboxylate symporter"/>
    <property type="match status" value="1"/>
</dbReference>
<dbReference type="EMBL" id="CP022684">
    <property type="protein sequence ID" value="AUM14937.1"/>
    <property type="molecule type" value="Genomic_DNA"/>
</dbReference>
<feature type="transmembrane region" description="Helical" evidence="8">
    <location>
        <begin position="224"/>
        <end position="251"/>
    </location>
</feature>
<keyword evidence="3" id="KW-1003">Cell membrane</keyword>
<organism evidence="9 10">
    <name type="scientific">Ketobacter alkanivorans</name>
    <dbReference type="NCBI Taxonomy" id="1917421"/>
    <lineage>
        <taxon>Bacteria</taxon>
        <taxon>Pseudomonadati</taxon>
        <taxon>Pseudomonadota</taxon>
        <taxon>Gammaproteobacteria</taxon>
        <taxon>Pseudomonadales</taxon>
        <taxon>Ketobacteraceae</taxon>
        <taxon>Ketobacter</taxon>
    </lineage>
</organism>
<dbReference type="AlphaFoldDB" id="A0A2K9LRP6"/>
<feature type="transmembrane region" description="Helical" evidence="8">
    <location>
        <begin position="191"/>
        <end position="212"/>
    </location>
</feature>
<dbReference type="GO" id="GO:0015293">
    <property type="term" value="F:symporter activity"/>
    <property type="evidence" value="ECO:0007669"/>
    <property type="project" value="UniProtKB-KW"/>
</dbReference>
<accession>A0A2K9LRP6</accession>
<keyword evidence="4 8" id="KW-0812">Transmembrane</keyword>
<evidence type="ECO:0000256" key="6">
    <source>
        <dbReference type="ARBA" id="ARBA00022989"/>
    </source>
</evidence>
<dbReference type="KEGG" id="kak:Kalk_12630"/>
<evidence type="ECO:0000313" key="10">
    <source>
        <dbReference type="Proteomes" id="UP000235116"/>
    </source>
</evidence>